<name>A0ABR5IVA5_9ACTN</name>
<dbReference type="Pfam" id="PF08402">
    <property type="entry name" value="TOBE_2"/>
    <property type="match status" value="1"/>
</dbReference>
<feature type="domain" description="Transport-associated OB type 2" evidence="1">
    <location>
        <begin position="21"/>
        <end position="91"/>
    </location>
</feature>
<evidence type="ECO:0000313" key="3">
    <source>
        <dbReference type="Proteomes" id="UP000037020"/>
    </source>
</evidence>
<reference evidence="2 3" key="1">
    <citation type="submission" date="2015-07" db="EMBL/GenBank/DDBJ databases">
        <authorList>
            <person name="Ju K.-S."/>
            <person name="Doroghazi J.R."/>
            <person name="Metcalf W.W."/>
        </authorList>
    </citation>
    <scope>NUCLEOTIDE SEQUENCE [LARGE SCALE GENOMIC DNA]</scope>
    <source>
        <strain evidence="2 3">NRRL B-3589</strain>
    </source>
</reference>
<dbReference type="GO" id="GO:0005524">
    <property type="term" value="F:ATP binding"/>
    <property type="evidence" value="ECO:0007669"/>
    <property type="project" value="UniProtKB-KW"/>
</dbReference>
<gene>
    <name evidence="2" type="ORF">ADK38_38720</name>
</gene>
<evidence type="ECO:0000259" key="1">
    <source>
        <dbReference type="Pfam" id="PF08402"/>
    </source>
</evidence>
<feature type="non-terminal residue" evidence="2">
    <location>
        <position position="1"/>
    </location>
</feature>
<proteinExistence type="predicted"/>
<evidence type="ECO:0000313" key="2">
    <source>
        <dbReference type="EMBL" id="KOG85069.1"/>
    </source>
</evidence>
<keyword evidence="2" id="KW-0067">ATP-binding</keyword>
<organism evidence="2 3">
    <name type="scientific">Streptomyces varsoviensis</name>
    <dbReference type="NCBI Taxonomy" id="67373"/>
    <lineage>
        <taxon>Bacteria</taxon>
        <taxon>Bacillati</taxon>
        <taxon>Actinomycetota</taxon>
        <taxon>Actinomycetes</taxon>
        <taxon>Kitasatosporales</taxon>
        <taxon>Streptomycetaceae</taxon>
        <taxon>Streptomyces</taxon>
    </lineage>
</organism>
<dbReference type="EMBL" id="LGUT01003653">
    <property type="protein sequence ID" value="KOG85069.1"/>
    <property type="molecule type" value="Genomic_DNA"/>
</dbReference>
<dbReference type="Proteomes" id="UP000037020">
    <property type="component" value="Unassembled WGS sequence"/>
</dbReference>
<dbReference type="InterPro" id="IPR013611">
    <property type="entry name" value="Transp-assoc_OB_typ2"/>
</dbReference>
<dbReference type="SUPFAM" id="SSF50331">
    <property type="entry name" value="MOP-like"/>
    <property type="match status" value="1"/>
</dbReference>
<accession>A0ABR5IVA5</accession>
<keyword evidence="3" id="KW-1185">Reference proteome</keyword>
<comment type="caution">
    <text evidence="2">The sequence shown here is derived from an EMBL/GenBank/DDBJ whole genome shotgun (WGS) entry which is preliminary data.</text>
</comment>
<sequence>ADTVWGKVPVPPGAPQGTQRLLVRPAGVRLTDVRDGLPCTVEARTFRGDHVALMLRPGDGPRLEAACALRDAPEAGARVGVAFDADEVVVLSAP</sequence>
<dbReference type="InterPro" id="IPR008995">
    <property type="entry name" value="Mo/tungstate-bd_C_term_dom"/>
</dbReference>
<keyword evidence="2" id="KW-0547">Nucleotide-binding</keyword>
<protein>
    <submittedName>
        <fullName evidence="2">Iron ABC transporter ATP-binding protein</fullName>
    </submittedName>
</protein>